<dbReference type="InterPro" id="IPR008635">
    <property type="entry name" value="Coiled_stalk_dom"/>
</dbReference>
<evidence type="ECO:0000313" key="4">
    <source>
        <dbReference type="Proteomes" id="UP000548119"/>
    </source>
</evidence>
<reference evidence="3 4" key="1">
    <citation type="submission" date="2020-08" db="EMBL/GenBank/DDBJ databases">
        <title>Genomic Encyclopedia of Type Strains, Phase IV (KMG-IV): sequencing the most valuable type-strain genomes for metagenomic binning, comparative biology and taxonomic classification.</title>
        <authorList>
            <person name="Goeker M."/>
        </authorList>
    </citation>
    <scope>NUCLEOTIDE SEQUENCE [LARGE SCALE GENOMIC DNA]</scope>
    <source>
        <strain evidence="3 4">DSM 21431</strain>
    </source>
</reference>
<protein>
    <submittedName>
        <fullName evidence="3">Autotransporter adhesin</fullName>
    </submittedName>
</protein>
<feature type="coiled-coil region" evidence="1">
    <location>
        <begin position="671"/>
        <end position="698"/>
    </location>
</feature>
<keyword evidence="1" id="KW-0175">Coiled coil</keyword>
<keyword evidence="4" id="KW-1185">Reference proteome</keyword>
<organism evidence="3 4">
    <name type="scientific">Bartonella chomelii</name>
    <dbReference type="NCBI Taxonomy" id="236402"/>
    <lineage>
        <taxon>Bacteria</taxon>
        <taxon>Pseudomonadati</taxon>
        <taxon>Pseudomonadota</taxon>
        <taxon>Alphaproteobacteria</taxon>
        <taxon>Hyphomicrobiales</taxon>
        <taxon>Bartonellaceae</taxon>
        <taxon>Bartonella</taxon>
    </lineage>
</organism>
<dbReference type="EMBL" id="JACJIR010000021">
    <property type="protein sequence ID" value="MBA9083539.1"/>
    <property type="molecule type" value="Genomic_DNA"/>
</dbReference>
<accession>A0ABR6E4Q0</accession>
<feature type="non-terminal residue" evidence="3">
    <location>
        <position position="1"/>
    </location>
</feature>
<dbReference type="SUPFAM" id="SSF101967">
    <property type="entry name" value="Adhesin YadA, collagen-binding domain"/>
    <property type="match status" value="2"/>
</dbReference>
<feature type="domain" description="Trimeric autotransporter adhesin YadA-like stalk" evidence="2">
    <location>
        <begin position="649"/>
        <end position="692"/>
    </location>
</feature>
<evidence type="ECO:0000256" key="1">
    <source>
        <dbReference type="SAM" id="Coils"/>
    </source>
</evidence>
<dbReference type="Gene3D" id="6.10.250.2030">
    <property type="match status" value="3"/>
</dbReference>
<dbReference type="Pfam" id="PF05662">
    <property type="entry name" value="YadA_stalk"/>
    <property type="match status" value="6"/>
</dbReference>
<feature type="domain" description="Trimeric autotransporter adhesin YadA-like stalk" evidence="2">
    <location>
        <begin position="398"/>
        <end position="440"/>
    </location>
</feature>
<gene>
    <name evidence="3" type="ORF">GGR10_001411</name>
</gene>
<comment type="caution">
    <text evidence="3">The sequence shown here is derived from an EMBL/GenBank/DDBJ whole genome shotgun (WGS) entry which is preliminary data.</text>
</comment>
<feature type="domain" description="Trimeric autotransporter adhesin YadA-like stalk" evidence="2">
    <location>
        <begin position="536"/>
        <end position="572"/>
    </location>
</feature>
<feature type="domain" description="Trimeric autotransporter adhesin YadA-like stalk" evidence="2">
    <location>
        <begin position="156"/>
        <end position="178"/>
    </location>
</feature>
<feature type="domain" description="Trimeric autotransporter adhesin YadA-like stalk" evidence="2">
    <location>
        <begin position="274"/>
        <end position="288"/>
    </location>
</feature>
<evidence type="ECO:0000313" key="3">
    <source>
        <dbReference type="EMBL" id="MBA9083539.1"/>
    </source>
</evidence>
<name>A0ABR6E4Q0_9HYPH</name>
<proteinExistence type="predicted"/>
<dbReference type="Gene3D" id="2.150.10.10">
    <property type="entry name" value="Serralysin-like metalloprotease, C-terminal"/>
    <property type="match status" value="1"/>
</dbReference>
<evidence type="ECO:0000259" key="2">
    <source>
        <dbReference type="Pfam" id="PF05662"/>
    </source>
</evidence>
<feature type="non-terminal residue" evidence="3">
    <location>
        <position position="897"/>
    </location>
</feature>
<sequence>GGYSFESSCGADASVNALTSASARSSIDVDGATNDWFLEENNTINWSVNTRSVNTTGTRVVNKQARGIAPEFACKPGRGALCLGPNNYVDRNSDYALDEAIAIGSYTELENIRPDRDRFGYDPRTNNIPANDRNGWWKGNRVEVGVGNEKKGVTRQITGVAAGSEMSDIINVAQLKKFRQWREEEIWKITVDAWDYSNKFFGVGSTRPLNIDGVDGFDLSMVGTTVSVGLDHITQRKGTISIENTNISLSNSELNLGNKKIINVMSSSTDLSDKSTDAVTGGQLHSVKLSVDKFDGVPEGVRDDSLRVSNSINLSLGGGADILKDKQPKYRIQSKDHVGIEAAFKGVDSELTELFKKVESSGERLVQRDKQSNRFTIGGNVKGNEVSIVNKEGKFRVLTGLKDGTLSDESTDAVTGNQFYKTDQDVEKLTSSVKGVQDNVIKINTTMNATLAFGTNISEGKLPTYTIQGQKYQGVEAAFGAVDKNLTGLYEKVEPIEGHGFVEQDEASKDITIGKKIEGDEIVIAGIKGAPRIFSGVSDGEIKKSSTDAVNGAQLYKLGSDVSQYLGGDANVLEGKEPKYTIQTKLHNDIASAFKGVDTSLTQLSGRVGNITGIISNSLVLQDESHKITIGGKVDGDEISIAGNKGVRKLTNLEDGKLSKDSKDAVTGGQLHDVKQSAEKLTSSVESVQQNITKFNENITKSLGGGANVLEDIAPKYSIQDDTHNDIASAFKGVGDTLTVLSGKVGDLEKNSLVEQDESGLITIGKNVEGGEISIANKTKGLRKLTGLEKGIVDVGSTDAVTGGQLYDVEQSVEKLSNSAESVQANVVKLDTNINASLGGDANVLQSKVPTYTIQDQERTSIEDAFAGVDEKLTSLLSDVKEATSAISNSLVEQDLS</sequence>
<dbReference type="Proteomes" id="UP000548119">
    <property type="component" value="Unassembled WGS sequence"/>
</dbReference>
<feature type="domain" description="Trimeric autotransporter adhesin YadA-like stalk" evidence="2">
    <location>
        <begin position="785"/>
        <end position="827"/>
    </location>
</feature>
<dbReference type="InterPro" id="IPR011049">
    <property type="entry name" value="Serralysin-like_metalloprot_C"/>
</dbReference>
<dbReference type="Gene3D" id="1.20.5.170">
    <property type="match status" value="5"/>
</dbReference>